<proteinExistence type="predicted"/>
<reference evidence="2" key="1">
    <citation type="submission" date="2018-08" db="EMBL/GenBank/DDBJ databases">
        <authorList>
            <person name="Kim S.-J."/>
            <person name="Jung G.-Y."/>
        </authorList>
    </citation>
    <scope>NUCLEOTIDE SEQUENCE [LARGE SCALE GENOMIC DNA]</scope>
    <source>
        <strain evidence="2">GY_G</strain>
    </source>
</reference>
<keyword evidence="2" id="KW-1185">Reference proteome</keyword>
<comment type="caution">
    <text evidence="1">The sequence shown here is derived from an EMBL/GenBank/DDBJ whole genome shotgun (WGS) entry which is preliminary data.</text>
</comment>
<evidence type="ECO:0000313" key="1">
    <source>
        <dbReference type="EMBL" id="RDV07019.1"/>
    </source>
</evidence>
<dbReference type="EMBL" id="QRGP01000001">
    <property type="protein sequence ID" value="RDV07019.1"/>
    <property type="molecule type" value="Genomic_DNA"/>
</dbReference>
<name>A0A371BHE5_9SPHN</name>
<accession>A0A371BHE5</accession>
<sequence>MSEAAIAARQISANRRSNQTYFSGCGKSITQKYTARHRDTVSHESWKTAATKEQFREVRLHQIRSAVKMAVCKGKAQRCCDQMQTQFACDPSPSKHYAFFMNGVVRIAAQYEKTD</sequence>
<organism evidence="1 2">
    <name type="scientific">Sphingorhabdus pulchriflava</name>
    <dbReference type="NCBI Taxonomy" id="2292257"/>
    <lineage>
        <taxon>Bacteria</taxon>
        <taxon>Pseudomonadati</taxon>
        <taxon>Pseudomonadota</taxon>
        <taxon>Alphaproteobacteria</taxon>
        <taxon>Sphingomonadales</taxon>
        <taxon>Sphingomonadaceae</taxon>
        <taxon>Sphingorhabdus</taxon>
    </lineage>
</organism>
<protein>
    <submittedName>
        <fullName evidence="1">Uncharacterized protein</fullName>
    </submittedName>
</protein>
<gene>
    <name evidence="1" type="ORF">DXH95_06435</name>
</gene>
<dbReference type="Proteomes" id="UP000263833">
    <property type="component" value="Unassembled WGS sequence"/>
</dbReference>
<dbReference type="AlphaFoldDB" id="A0A371BHE5"/>
<evidence type="ECO:0000313" key="2">
    <source>
        <dbReference type="Proteomes" id="UP000263833"/>
    </source>
</evidence>